<dbReference type="Pfam" id="PF13469">
    <property type="entry name" value="Sulfotransfer_3"/>
    <property type="match status" value="1"/>
</dbReference>
<dbReference type="InterPro" id="IPR027417">
    <property type="entry name" value="P-loop_NTPase"/>
</dbReference>
<dbReference type="OrthoDB" id="429813at2759"/>
<dbReference type="EMBL" id="CAJFCJ010000025">
    <property type="protein sequence ID" value="CAD5125309.1"/>
    <property type="molecule type" value="Genomic_DNA"/>
</dbReference>
<dbReference type="SUPFAM" id="SSF52540">
    <property type="entry name" value="P-loop containing nucleoside triphosphate hydrolases"/>
    <property type="match status" value="1"/>
</dbReference>
<name>A0A7I8WB02_9ANNE</name>
<sequence length="424" mass="49939">MNKVLRFFIILWKIAFDLLSDLLAYFKVNLITLNIKTLCSNISKEASSDLLSNDYLIENLNYLFKYNTDRIENPCSSRLFAKIWISGLLEQRARVKNYIMANPSVRKVPLNRPVFIITLIRTGSTFLHCLLENDHRWKCPKLWELEDFAPPPGDKNDQVRIKRCQLKWEFAAAIMGWDEIKRTHNFDPEKPEDFLLLYHMDMKFPIPMNNTMLSKEYTNFIRNRNKKVTKIYDENLKTNLQVLCKNSDMINRRLMGMLHVSSANLETLLETFPDAQIITIHRDSVSLVKSACTLHHLNSKSCHRYFNDDKLGTGMRIMDILNHDSKKLVEWRMNASLYHKEYPRFVDIYFDDLVKQPMETVNYIYQHLGMDMIPEVWQAMSNYLATHKNSKSNPTVLGEYGLSESNIKQTLRTYSEFFKVKDKC</sequence>
<evidence type="ECO:0000313" key="1">
    <source>
        <dbReference type="EMBL" id="CAD5125309.1"/>
    </source>
</evidence>
<comment type="caution">
    <text evidence="1">The sequence shown here is derived from an EMBL/GenBank/DDBJ whole genome shotgun (WGS) entry which is preliminary data.</text>
</comment>
<organism evidence="1 2">
    <name type="scientific">Dimorphilus gyrociliatus</name>
    <dbReference type="NCBI Taxonomy" id="2664684"/>
    <lineage>
        <taxon>Eukaryota</taxon>
        <taxon>Metazoa</taxon>
        <taxon>Spiralia</taxon>
        <taxon>Lophotrochozoa</taxon>
        <taxon>Annelida</taxon>
        <taxon>Polychaeta</taxon>
        <taxon>Polychaeta incertae sedis</taxon>
        <taxon>Dinophilidae</taxon>
        <taxon>Dimorphilus</taxon>
    </lineage>
</organism>
<accession>A0A7I8WB02</accession>
<dbReference type="PANTHER" id="PTHR36451">
    <property type="entry name" value="PAPS-DEPENDENT SULFOTRANSFERASE STF3"/>
    <property type="match status" value="1"/>
</dbReference>
<reference evidence="1 2" key="1">
    <citation type="submission" date="2020-08" db="EMBL/GenBank/DDBJ databases">
        <authorList>
            <person name="Hejnol A."/>
        </authorList>
    </citation>
    <scope>NUCLEOTIDE SEQUENCE [LARGE SCALE GENOMIC DNA]</scope>
</reference>
<dbReference type="Proteomes" id="UP000549394">
    <property type="component" value="Unassembled WGS sequence"/>
</dbReference>
<dbReference type="PANTHER" id="PTHR36451:SF1">
    <property type="entry name" value="OMEGA-HYDROXY-BETA-DIHYDROMENAQUINONE-9 SULFOTRANSFERASE STF3"/>
    <property type="match status" value="1"/>
</dbReference>
<protein>
    <submittedName>
        <fullName evidence="1">DgyrCDS13552</fullName>
    </submittedName>
</protein>
<keyword evidence="2" id="KW-1185">Reference proteome</keyword>
<evidence type="ECO:0000313" key="2">
    <source>
        <dbReference type="Proteomes" id="UP000549394"/>
    </source>
</evidence>
<dbReference type="InterPro" id="IPR052736">
    <property type="entry name" value="Stf3_sulfotransferase"/>
</dbReference>
<dbReference type="AlphaFoldDB" id="A0A7I8WB02"/>
<dbReference type="Gene3D" id="3.40.50.300">
    <property type="entry name" value="P-loop containing nucleotide triphosphate hydrolases"/>
    <property type="match status" value="1"/>
</dbReference>
<gene>
    <name evidence="1" type="ORF">DGYR_LOCUS12699</name>
</gene>
<proteinExistence type="predicted"/>